<keyword evidence="8 15" id="KW-0479">Metal-binding</keyword>
<name>A0A3A1YR81_9GAMM</name>
<dbReference type="Gene3D" id="3.80.30.20">
    <property type="entry name" value="tm_1862 like domain"/>
    <property type="match status" value="1"/>
</dbReference>
<evidence type="ECO:0000256" key="8">
    <source>
        <dbReference type="ARBA" id="ARBA00022723"/>
    </source>
</evidence>
<keyword evidence="11 15" id="KW-0411">Iron-sulfur</keyword>
<keyword evidence="9 15" id="KW-0560">Oxidoreductase</keyword>
<accession>A0A3A1YR81</accession>
<dbReference type="Proteomes" id="UP000265916">
    <property type="component" value="Unassembled WGS sequence"/>
</dbReference>
<feature type="binding site" evidence="16">
    <location>
        <position position="328"/>
    </location>
    <ligand>
        <name>S-adenosyl-L-methionine</name>
        <dbReference type="ChEBI" id="CHEBI:59789"/>
        <label>1</label>
    </ligand>
</feature>
<evidence type="ECO:0000256" key="3">
    <source>
        <dbReference type="ARBA" id="ARBA00005493"/>
    </source>
</evidence>
<comment type="pathway">
    <text evidence="2 15">Porphyrin-containing compound metabolism; protoporphyrin-IX biosynthesis; protoporphyrinogen-IX from coproporphyrinogen-III (AdoMet route): step 1/1.</text>
</comment>
<dbReference type="GO" id="GO:0046872">
    <property type="term" value="F:metal ion binding"/>
    <property type="evidence" value="ECO:0007669"/>
    <property type="project" value="UniProtKB-KW"/>
</dbReference>
<protein>
    <recommendedName>
        <fullName evidence="15">Coproporphyrinogen-III oxidase</fullName>
        <ecNumber evidence="15">1.3.98.3</ecNumber>
    </recommendedName>
</protein>
<dbReference type="Gene3D" id="1.10.10.920">
    <property type="match status" value="1"/>
</dbReference>
<evidence type="ECO:0000256" key="10">
    <source>
        <dbReference type="ARBA" id="ARBA00023004"/>
    </source>
</evidence>
<evidence type="ECO:0000313" key="19">
    <source>
        <dbReference type="EMBL" id="RIY39678.1"/>
    </source>
</evidence>
<evidence type="ECO:0000256" key="6">
    <source>
        <dbReference type="ARBA" id="ARBA00022490"/>
    </source>
</evidence>
<keyword evidence="7 15" id="KW-0949">S-adenosyl-L-methionine</keyword>
<comment type="subunit">
    <text evidence="4">Monomer.</text>
</comment>
<comment type="subcellular location">
    <subcellularLocation>
        <location evidence="1 15">Cytoplasm</location>
    </subcellularLocation>
</comment>
<evidence type="ECO:0000256" key="16">
    <source>
        <dbReference type="PIRSR" id="PIRSR000167-1"/>
    </source>
</evidence>
<feature type="binding site" evidence="16">
    <location>
        <position position="111"/>
    </location>
    <ligand>
        <name>S-adenosyl-L-methionine</name>
        <dbReference type="ChEBI" id="CHEBI:59789"/>
        <label>1</label>
    </ligand>
</feature>
<feature type="domain" description="Radical SAM core" evidence="18">
    <location>
        <begin position="46"/>
        <end position="270"/>
    </location>
</feature>
<feature type="binding site" evidence="16">
    <location>
        <position position="183"/>
    </location>
    <ligand>
        <name>S-adenosyl-L-methionine</name>
        <dbReference type="ChEBI" id="CHEBI:59789"/>
        <label>2</label>
    </ligand>
</feature>
<gene>
    <name evidence="19" type="primary">hemN</name>
    <name evidence="19" type="ORF">CKF58_01655</name>
</gene>
<dbReference type="GO" id="GO:0004109">
    <property type="term" value="F:coproporphyrinogen oxidase activity"/>
    <property type="evidence" value="ECO:0007669"/>
    <property type="project" value="InterPro"/>
</dbReference>
<comment type="function">
    <text evidence="13">Involved in the heme biosynthesis. Catalyzes the anaerobic oxidative decarboxylation of propionate groups of rings A and B of coproporphyrinogen III to yield the vinyl groups in protoporphyrinogen IX.</text>
</comment>
<evidence type="ECO:0000256" key="13">
    <source>
        <dbReference type="ARBA" id="ARBA00024295"/>
    </source>
</evidence>
<feature type="binding site" evidence="16">
    <location>
        <position position="208"/>
    </location>
    <ligand>
        <name>S-adenosyl-L-methionine</name>
        <dbReference type="ChEBI" id="CHEBI:59789"/>
        <label>2</label>
    </ligand>
</feature>
<keyword evidence="12 15" id="KW-0627">Porphyrin biosynthesis</keyword>
<feature type="binding site" evidence="16">
    <location>
        <position position="55"/>
    </location>
    <ligand>
        <name>S-adenosyl-L-methionine</name>
        <dbReference type="ChEBI" id="CHEBI:59789"/>
        <label>1</label>
    </ligand>
</feature>
<dbReference type="InterPro" id="IPR023404">
    <property type="entry name" value="rSAM_horseshoe"/>
</dbReference>
<proteinExistence type="inferred from homology"/>
<dbReference type="PANTHER" id="PTHR13932:SF6">
    <property type="entry name" value="OXYGEN-INDEPENDENT COPROPORPHYRINOGEN III OXIDASE"/>
    <property type="match status" value="1"/>
</dbReference>
<dbReference type="InterPro" id="IPR006638">
    <property type="entry name" value="Elp3/MiaA/NifB-like_rSAM"/>
</dbReference>
<evidence type="ECO:0000256" key="4">
    <source>
        <dbReference type="ARBA" id="ARBA00011245"/>
    </source>
</evidence>
<evidence type="ECO:0000256" key="7">
    <source>
        <dbReference type="ARBA" id="ARBA00022691"/>
    </source>
</evidence>
<dbReference type="Pfam" id="PF04055">
    <property type="entry name" value="Radical_SAM"/>
    <property type="match status" value="1"/>
</dbReference>
<organism evidence="19 20">
    <name type="scientific">Psittacicella hinzii</name>
    <dbReference type="NCBI Taxonomy" id="2028575"/>
    <lineage>
        <taxon>Bacteria</taxon>
        <taxon>Pseudomonadati</taxon>
        <taxon>Pseudomonadota</taxon>
        <taxon>Gammaproteobacteria</taxon>
        <taxon>Pasteurellales</taxon>
        <taxon>Psittacicellaceae</taxon>
        <taxon>Psittacicella</taxon>
    </lineage>
</organism>
<dbReference type="InterPro" id="IPR004558">
    <property type="entry name" value="Coprogen_oxidase_HemN"/>
</dbReference>
<dbReference type="CDD" id="cd01335">
    <property type="entry name" value="Radical_SAM"/>
    <property type="match status" value="1"/>
</dbReference>
<dbReference type="GO" id="GO:0051539">
    <property type="term" value="F:4 iron, 4 sulfur cluster binding"/>
    <property type="evidence" value="ECO:0007669"/>
    <property type="project" value="UniProtKB-KW"/>
</dbReference>
<evidence type="ECO:0000256" key="5">
    <source>
        <dbReference type="ARBA" id="ARBA00022485"/>
    </source>
</evidence>
<dbReference type="SFLD" id="SFLDG01065">
    <property type="entry name" value="anaerobic_coproporphyrinogen-I"/>
    <property type="match status" value="1"/>
</dbReference>
<evidence type="ECO:0000256" key="9">
    <source>
        <dbReference type="ARBA" id="ARBA00023002"/>
    </source>
</evidence>
<keyword evidence="5 15" id="KW-0004">4Fe-4S</keyword>
<dbReference type="FunFam" id="1.10.10.920:FF:000001">
    <property type="entry name" value="Coproporphyrinogen-III oxidase"/>
    <property type="match status" value="1"/>
</dbReference>
<keyword evidence="6 15" id="KW-0963">Cytoplasm</keyword>
<dbReference type="RefSeq" id="WP_119530252.1">
    <property type="nucleotide sequence ID" value="NZ_JBHSSP010000037.1"/>
</dbReference>
<feature type="binding site" evidence="16">
    <location>
        <begin position="112"/>
        <end position="113"/>
    </location>
    <ligand>
        <name>S-adenosyl-L-methionine</name>
        <dbReference type="ChEBI" id="CHEBI:59789"/>
        <label>2</label>
    </ligand>
</feature>
<feature type="binding site" evidence="17">
    <location>
        <position position="68"/>
    </location>
    <ligand>
        <name>[4Fe-4S] cluster</name>
        <dbReference type="ChEBI" id="CHEBI:49883"/>
        <note>4Fe-4S-S-AdoMet</note>
    </ligand>
</feature>
<comment type="similarity">
    <text evidence="3 15">Belongs to the anaerobic coproporphyrinogen-III oxidase family.</text>
</comment>
<evidence type="ECO:0000256" key="12">
    <source>
        <dbReference type="ARBA" id="ARBA00023244"/>
    </source>
</evidence>
<dbReference type="InterPro" id="IPR058240">
    <property type="entry name" value="rSAM_sf"/>
</dbReference>
<evidence type="ECO:0000256" key="2">
    <source>
        <dbReference type="ARBA" id="ARBA00004785"/>
    </source>
</evidence>
<reference evidence="19 20" key="1">
    <citation type="submission" date="2017-08" db="EMBL/GenBank/DDBJ databases">
        <title>Reclassification of Bisgaard taxon 37 and 44.</title>
        <authorList>
            <person name="Christensen H."/>
        </authorList>
    </citation>
    <scope>NUCLEOTIDE SEQUENCE [LARGE SCALE GENOMIC DNA]</scope>
    <source>
        <strain evidence="19 20">111</strain>
    </source>
</reference>
<dbReference type="GO" id="GO:0005737">
    <property type="term" value="C:cytoplasm"/>
    <property type="evidence" value="ECO:0007669"/>
    <property type="project" value="UniProtKB-SubCell"/>
</dbReference>
<dbReference type="PANTHER" id="PTHR13932">
    <property type="entry name" value="COPROPORPHYRINIGEN III OXIDASE"/>
    <property type="match status" value="1"/>
</dbReference>
<comment type="caution">
    <text evidence="19">The sequence shown here is derived from an EMBL/GenBank/DDBJ whole genome shotgun (WGS) entry which is preliminary data.</text>
</comment>
<dbReference type="SFLD" id="SFLDF00277">
    <property type="entry name" value="oxygen-independent_coproporphy"/>
    <property type="match status" value="1"/>
</dbReference>
<keyword evidence="10 15" id="KW-0408">Iron</keyword>
<dbReference type="UniPathway" id="UPA00251">
    <property type="reaction ID" value="UER00323"/>
</dbReference>
<feature type="binding site" evidence="17">
    <location>
        <position position="65"/>
    </location>
    <ligand>
        <name>[4Fe-4S] cluster</name>
        <dbReference type="ChEBI" id="CHEBI:49883"/>
        <note>4Fe-4S-S-AdoMet</note>
    </ligand>
</feature>
<evidence type="ECO:0000256" key="14">
    <source>
        <dbReference type="ARBA" id="ARBA00048321"/>
    </source>
</evidence>
<keyword evidence="20" id="KW-1185">Reference proteome</keyword>
<evidence type="ECO:0000259" key="18">
    <source>
        <dbReference type="PROSITE" id="PS51918"/>
    </source>
</evidence>
<dbReference type="EC" id="1.3.98.3" evidence="15"/>
<feature type="binding site" evidence="16">
    <location>
        <position position="242"/>
    </location>
    <ligand>
        <name>S-adenosyl-L-methionine</name>
        <dbReference type="ChEBI" id="CHEBI:59789"/>
        <label>2</label>
    </ligand>
</feature>
<sequence length="456" mass="52470">MTTEFVWDQKLIDKYNLSGPRYTSYPTALEFSANYTNADFEQALQKYPERPLSVYIHIPFCHTLCYFCACNKVITRHIEKADLYLDYLEKEFAYRAQQLAGRKVNQFHLGGGTPTYLVPAQMKRLMKMAHQYFTFTDDREMGIEIDPRRIELNYMDMLVELGFNRISIGIQDFNPQVQEAVNRVQDAKFITDLIQHSRDLGIDSINLDLIYGLPFQTVDTFKETLDQVITLNPDRLSVFNYAHLPARVPGQAKIKDETLPSAATKLAIFEYSIKRLHQEGFAFIGMDHFAKPDNELAQAQKAGILHRNFQGYTTHGEADLVGFGCTSISMVGDTYAQNAKTTQEYYELIDTQQQAIIKGFSLSKEDCLRRDIIKQIICNFSLDYAPFEKEYGINFKQHFAAELELLNTFIADGIVVMHADDSGFTIPENYKLFVRHVCMAFDEYSNLKRASFSRIL</sequence>
<dbReference type="SMART" id="SM00729">
    <property type="entry name" value="Elp3"/>
    <property type="match status" value="1"/>
</dbReference>
<feature type="binding site" evidence="16">
    <location>
        <begin position="67"/>
        <end position="69"/>
    </location>
    <ligand>
        <name>S-adenosyl-L-methionine</name>
        <dbReference type="ChEBI" id="CHEBI:59789"/>
        <label>2</label>
    </ligand>
</feature>
<feature type="binding site" evidence="17">
    <location>
        <position position="61"/>
    </location>
    <ligand>
        <name>[4Fe-4S] cluster</name>
        <dbReference type="ChEBI" id="CHEBI:49883"/>
        <note>4Fe-4S-S-AdoMet</note>
    </ligand>
</feature>
<evidence type="ECO:0000256" key="1">
    <source>
        <dbReference type="ARBA" id="ARBA00004496"/>
    </source>
</evidence>
<evidence type="ECO:0000256" key="11">
    <source>
        <dbReference type="ARBA" id="ARBA00023014"/>
    </source>
</evidence>
<dbReference type="PIRSF" id="PIRSF000167">
    <property type="entry name" value="HemN"/>
    <property type="match status" value="1"/>
</dbReference>
<dbReference type="PROSITE" id="PS51918">
    <property type="entry name" value="RADICAL_SAM"/>
    <property type="match status" value="1"/>
</dbReference>
<evidence type="ECO:0000313" key="20">
    <source>
        <dbReference type="Proteomes" id="UP000265916"/>
    </source>
</evidence>
<feature type="binding site" evidence="16">
    <location>
        <position position="144"/>
    </location>
    <ligand>
        <name>S-adenosyl-L-methionine</name>
        <dbReference type="ChEBI" id="CHEBI:59789"/>
        <label>1</label>
    </ligand>
</feature>
<evidence type="ECO:0000256" key="17">
    <source>
        <dbReference type="PIRSR" id="PIRSR000167-2"/>
    </source>
</evidence>
<dbReference type="SUPFAM" id="SSF102114">
    <property type="entry name" value="Radical SAM enzymes"/>
    <property type="match status" value="1"/>
</dbReference>
<evidence type="ECO:0000256" key="15">
    <source>
        <dbReference type="PIRNR" id="PIRNR000167"/>
    </source>
</evidence>
<dbReference type="AlphaFoldDB" id="A0A3A1YR81"/>
<dbReference type="InterPro" id="IPR007197">
    <property type="entry name" value="rSAM"/>
</dbReference>
<dbReference type="FunFam" id="3.80.30.20:FF:000012">
    <property type="entry name" value="Coproporphyrinogen-III oxidase"/>
    <property type="match status" value="1"/>
</dbReference>
<feature type="binding site" evidence="16">
    <location>
        <position position="171"/>
    </location>
    <ligand>
        <name>S-adenosyl-L-methionine</name>
        <dbReference type="ChEBI" id="CHEBI:59789"/>
        <label>2</label>
    </ligand>
</feature>
<dbReference type="SFLD" id="SFLDS00029">
    <property type="entry name" value="Radical_SAM"/>
    <property type="match status" value="1"/>
</dbReference>
<dbReference type="GO" id="GO:0051989">
    <property type="term" value="F:coproporphyrinogen dehydrogenase activity"/>
    <property type="evidence" value="ECO:0007669"/>
    <property type="project" value="UniProtKB-EC"/>
</dbReference>
<dbReference type="OrthoDB" id="9808022at2"/>
<dbReference type="GO" id="GO:0006782">
    <property type="term" value="P:protoporphyrinogen IX biosynthetic process"/>
    <property type="evidence" value="ECO:0007669"/>
    <property type="project" value="UniProtKB-UniPathway"/>
</dbReference>
<dbReference type="EMBL" id="NRJG01000028">
    <property type="protein sequence ID" value="RIY39678.1"/>
    <property type="molecule type" value="Genomic_DNA"/>
</dbReference>
<comment type="cofactor">
    <cofactor evidence="15 17">
        <name>[4Fe-4S] cluster</name>
        <dbReference type="ChEBI" id="CHEBI:49883"/>
    </cofactor>
    <text evidence="15 17">Binds 1 [4Fe-4S] cluster. The cluster is coordinated with 3 cysteines and an exchangeable S-adenosyl-L-methionine.</text>
</comment>
<dbReference type="InterPro" id="IPR034505">
    <property type="entry name" value="Coproporphyrinogen-III_oxidase"/>
</dbReference>
<comment type="catalytic activity">
    <reaction evidence="14 15">
        <text>coproporphyrinogen III + 2 S-adenosyl-L-methionine = protoporphyrinogen IX + 2 5'-deoxyadenosine + 2 L-methionine + 2 CO2</text>
        <dbReference type="Rhea" id="RHEA:15425"/>
        <dbReference type="ChEBI" id="CHEBI:16526"/>
        <dbReference type="ChEBI" id="CHEBI:17319"/>
        <dbReference type="ChEBI" id="CHEBI:57307"/>
        <dbReference type="ChEBI" id="CHEBI:57309"/>
        <dbReference type="ChEBI" id="CHEBI:57844"/>
        <dbReference type="ChEBI" id="CHEBI:59789"/>
        <dbReference type="EC" id="1.3.98.3"/>
    </reaction>
</comment>
<dbReference type="NCBIfam" id="TIGR00538">
    <property type="entry name" value="hemN"/>
    <property type="match status" value="1"/>
</dbReference>